<gene>
    <name evidence="1" type="ORF">MW7_005340</name>
</gene>
<organism evidence="1 2">
    <name type="scientific">Imbroritus primus</name>
    <dbReference type="NCBI Taxonomy" id="3058603"/>
    <lineage>
        <taxon>Bacteria</taxon>
        <taxon>Pseudomonadati</taxon>
        <taxon>Pseudomonadota</taxon>
        <taxon>Betaproteobacteria</taxon>
        <taxon>Burkholderiales</taxon>
        <taxon>Burkholderiaceae</taxon>
        <taxon>Imbroritus</taxon>
    </lineage>
</organism>
<evidence type="ECO:0000313" key="2">
    <source>
        <dbReference type="Proteomes" id="UP000004277"/>
    </source>
</evidence>
<reference evidence="1" key="1">
    <citation type="submission" date="2019-05" db="EMBL/GenBank/DDBJ databases">
        <title>Revised genome assembly of Burkholderiaceae (previously Ralstonia) sp. PBA.</title>
        <authorList>
            <person name="Gan H.M."/>
        </authorList>
    </citation>
    <scope>NUCLEOTIDE SEQUENCE</scope>
    <source>
        <strain evidence="1">PBA</strain>
    </source>
</reference>
<proteinExistence type="predicted"/>
<evidence type="ECO:0000313" key="1">
    <source>
        <dbReference type="EMBL" id="TMS58182.1"/>
    </source>
</evidence>
<comment type="caution">
    <text evidence="1">The sequence shown here is derived from an EMBL/GenBank/DDBJ whole genome shotgun (WGS) entry which is preliminary data.</text>
</comment>
<dbReference type="Proteomes" id="UP000004277">
    <property type="component" value="Unassembled WGS sequence"/>
</dbReference>
<keyword evidence="2" id="KW-1185">Reference proteome</keyword>
<name>A0ACD3SPM6_9BURK</name>
<dbReference type="EMBL" id="AKCV02000015">
    <property type="protein sequence ID" value="TMS58182.1"/>
    <property type="molecule type" value="Genomic_DNA"/>
</dbReference>
<accession>A0ACD3SPM6</accession>
<sequence>MALPAKLSSSIVTALLPTSSRKAVPPTAQEPPAPTAPQPPAAPAHTVHQYRAIWVSDVHLGTAGCQAHFLLDFLKHNESDTLYLVGDIIDGWQLRKGWYWPQAHNDVVQKIMRKARKGTRVIYVPGNHDEAARQFNGLAFGDIEVHEDFVHVTATGRRLWVTHGDLFDSVMQHARWLAYVGDSLYTAILALNRYFNQIRIRCGFSYWSLSQFLKHQVKNAVSYINSFERAMIEEARHRGCEGVICGHIHKAEIREIDGQLYCNDGDWVESLSALVETLEGELKIVYWTELRAPPVAMSRRARRSQRASQPIDHETPQDVRPTEPV</sequence>
<protein>
    <submittedName>
        <fullName evidence="1">UDP-2,3-diacylglucosamine diphosphatase</fullName>
    </submittedName>
</protein>